<dbReference type="Pfam" id="PF16916">
    <property type="entry name" value="ZT_dimer"/>
    <property type="match status" value="1"/>
</dbReference>
<dbReference type="RefSeq" id="XP_025349420.1">
    <property type="nucleotide sequence ID" value="XM_025490192.1"/>
</dbReference>
<feature type="transmembrane region" description="Helical" evidence="6">
    <location>
        <begin position="187"/>
        <end position="209"/>
    </location>
</feature>
<evidence type="ECO:0000313" key="9">
    <source>
        <dbReference type="EMBL" id="PWN22260.1"/>
    </source>
</evidence>
<feature type="domain" description="Cation efflux protein cytoplasmic" evidence="8">
    <location>
        <begin position="296"/>
        <end position="358"/>
    </location>
</feature>
<dbReference type="AlphaFoldDB" id="A0A316UAK8"/>
<dbReference type="InterPro" id="IPR027470">
    <property type="entry name" value="Cation_efflux_CTD"/>
</dbReference>
<accession>A0A316UAK8</accession>
<evidence type="ECO:0000256" key="6">
    <source>
        <dbReference type="SAM" id="Phobius"/>
    </source>
</evidence>
<evidence type="ECO:0000259" key="7">
    <source>
        <dbReference type="Pfam" id="PF01545"/>
    </source>
</evidence>
<gene>
    <name evidence="9" type="ORF">BCV69DRAFT_246193</name>
</gene>
<name>A0A316UAK8_9BASI</name>
<dbReference type="NCBIfam" id="TIGR01297">
    <property type="entry name" value="CDF"/>
    <property type="match status" value="1"/>
</dbReference>
<organism evidence="9 10">
    <name type="scientific">Pseudomicrostroma glucosiphilum</name>
    <dbReference type="NCBI Taxonomy" id="1684307"/>
    <lineage>
        <taxon>Eukaryota</taxon>
        <taxon>Fungi</taxon>
        <taxon>Dikarya</taxon>
        <taxon>Basidiomycota</taxon>
        <taxon>Ustilaginomycotina</taxon>
        <taxon>Exobasidiomycetes</taxon>
        <taxon>Microstromatales</taxon>
        <taxon>Microstromatales incertae sedis</taxon>
        <taxon>Pseudomicrostroma</taxon>
    </lineage>
</organism>
<dbReference type="GO" id="GO:0016020">
    <property type="term" value="C:membrane"/>
    <property type="evidence" value="ECO:0007669"/>
    <property type="project" value="UniProtKB-SubCell"/>
</dbReference>
<dbReference type="EMBL" id="KZ819323">
    <property type="protein sequence ID" value="PWN22260.1"/>
    <property type="molecule type" value="Genomic_DNA"/>
</dbReference>
<evidence type="ECO:0000256" key="1">
    <source>
        <dbReference type="ARBA" id="ARBA00004141"/>
    </source>
</evidence>
<dbReference type="SUPFAM" id="SSF161111">
    <property type="entry name" value="Cation efflux protein transmembrane domain-like"/>
    <property type="match status" value="1"/>
</dbReference>
<feature type="domain" description="Cation efflux protein transmembrane" evidence="7">
    <location>
        <begin position="89"/>
        <end position="277"/>
    </location>
</feature>
<feature type="transmembrane region" description="Helical" evidence="6">
    <location>
        <begin position="254"/>
        <end position="271"/>
    </location>
</feature>
<protein>
    <submittedName>
        <fullName evidence="9">CDF-like metal transporter</fullName>
    </submittedName>
</protein>
<evidence type="ECO:0000256" key="3">
    <source>
        <dbReference type="ARBA" id="ARBA00022692"/>
    </source>
</evidence>
<dbReference type="GO" id="GO:0008324">
    <property type="term" value="F:monoatomic cation transmembrane transporter activity"/>
    <property type="evidence" value="ECO:0007669"/>
    <property type="project" value="InterPro"/>
</dbReference>
<comment type="subcellular location">
    <subcellularLocation>
        <location evidence="1">Membrane</location>
        <topology evidence="1">Multi-pass membrane protein</topology>
    </subcellularLocation>
</comment>
<dbReference type="Proteomes" id="UP000245942">
    <property type="component" value="Unassembled WGS sequence"/>
</dbReference>
<dbReference type="GO" id="GO:0030003">
    <property type="term" value="P:intracellular monoatomic cation homeostasis"/>
    <property type="evidence" value="ECO:0007669"/>
    <property type="project" value="UniProtKB-ARBA"/>
</dbReference>
<keyword evidence="10" id="KW-1185">Reference proteome</keyword>
<dbReference type="InterPro" id="IPR027469">
    <property type="entry name" value="Cation_efflux_TMD_sf"/>
</dbReference>
<dbReference type="OrthoDB" id="78296at2759"/>
<proteinExistence type="predicted"/>
<feature type="transmembrane region" description="Helical" evidence="6">
    <location>
        <begin position="84"/>
        <end position="105"/>
    </location>
</feature>
<dbReference type="GO" id="GO:0098771">
    <property type="term" value="P:inorganic ion homeostasis"/>
    <property type="evidence" value="ECO:0007669"/>
    <property type="project" value="UniProtKB-ARBA"/>
</dbReference>
<feature type="transmembrane region" description="Helical" evidence="6">
    <location>
        <begin position="153"/>
        <end position="175"/>
    </location>
</feature>
<keyword evidence="5 6" id="KW-0472">Membrane</keyword>
<reference evidence="9 10" key="1">
    <citation type="journal article" date="2018" name="Mol. Biol. Evol.">
        <title>Broad Genomic Sampling Reveals a Smut Pathogenic Ancestry of the Fungal Clade Ustilaginomycotina.</title>
        <authorList>
            <person name="Kijpornyongpan T."/>
            <person name="Mondo S.J."/>
            <person name="Barry K."/>
            <person name="Sandor L."/>
            <person name="Lee J."/>
            <person name="Lipzen A."/>
            <person name="Pangilinan J."/>
            <person name="LaButti K."/>
            <person name="Hainaut M."/>
            <person name="Henrissat B."/>
            <person name="Grigoriev I.V."/>
            <person name="Spatafora J.W."/>
            <person name="Aime M.C."/>
        </authorList>
    </citation>
    <scope>NUCLEOTIDE SEQUENCE [LARGE SCALE GENOMIC DNA]</scope>
    <source>
        <strain evidence="9 10">MCA 4718</strain>
    </source>
</reference>
<evidence type="ECO:0000256" key="5">
    <source>
        <dbReference type="ARBA" id="ARBA00023136"/>
    </source>
</evidence>
<dbReference type="STRING" id="1684307.A0A316UAK8"/>
<dbReference type="InterPro" id="IPR058533">
    <property type="entry name" value="Cation_efflux_TM"/>
</dbReference>
<dbReference type="InterPro" id="IPR050291">
    <property type="entry name" value="CDF_Transporter"/>
</dbReference>
<dbReference type="Gene3D" id="1.20.1510.10">
    <property type="entry name" value="Cation efflux protein transmembrane domain"/>
    <property type="match status" value="1"/>
</dbReference>
<keyword evidence="2" id="KW-0813">Transport</keyword>
<evidence type="ECO:0000313" key="10">
    <source>
        <dbReference type="Proteomes" id="UP000245942"/>
    </source>
</evidence>
<feature type="transmembrane region" description="Helical" evidence="6">
    <location>
        <begin position="111"/>
        <end position="132"/>
    </location>
</feature>
<dbReference type="FunFam" id="1.20.1510.10:FF:000005">
    <property type="entry name" value="Putative Cation diffusion facilitator 1"/>
    <property type="match status" value="1"/>
</dbReference>
<evidence type="ECO:0000259" key="8">
    <source>
        <dbReference type="Pfam" id="PF16916"/>
    </source>
</evidence>
<dbReference type="SUPFAM" id="SSF160240">
    <property type="entry name" value="Cation efflux protein cytoplasmic domain-like"/>
    <property type="match status" value="1"/>
</dbReference>
<dbReference type="GeneID" id="37011926"/>
<dbReference type="PANTHER" id="PTHR43840">
    <property type="entry name" value="MITOCHONDRIAL METAL TRANSPORTER 1-RELATED"/>
    <property type="match status" value="1"/>
</dbReference>
<dbReference type="InterPro" id="IPR036837">
    <property type="entry name" value="Cation_efflux_CTD_sf"/>
</dbReference>
<keyword evidence="4 6" id="KW-1133">Transmembrane helix</keyword>
<evidence type="ECO:0000256" key="4">
    <source>
        <dbReference type="ARBA" id="ARBA00022989"/>
    </source>
</evidence>
<dbReference type="PANTHER" id="PTHR43840:SF12">
    <property type="entry name" value="CATION DIFFUSION FACILITATOR 1 (AFU_ORTHOLOGUE AFUA_1G14440)"/>
    <property type="match status" value="1"/>
</dbReference>
<dbReference type="Pfam" id="PF01545">
    <property type="entry name" value="Cation_efflux"/>
    <property type="match status" value="1"/>
</dbReference>
<dbReference type="Gene3D" id="3.30.70.1350">
    <property type="entry name" value="Cation efflux protein, cytoplasmic domain"/>
    <property type="match status" value="1"/>
</dbReference>
<dbReference type="InterPro" id="IPR002524">
    <property type="entry name" value="Cation_efflux"/>
</dbReference>
<evidence type="ECO:0000256" key="2">
    <source>
        <dbReference type="ARBA" id="ARBA00022448"/>
    </source>
</evidence>
<keyword evidence="3 6" id="KW-0812">Transmembrane</keyword>
<sequence>MPSRVSGNAISVTSASDPLLLRSRKVEESDLRYRPTGKGFRAKKSLQTFYEAQNNHIENLLKPLHAHGEDDAEDRANNAIQVKFAIYGSFAANCILAILQLYAAISSLSLSLFATAADSVFDPFANLALLLLHKKSGKVDERKWPAGGSRFENVANCVYAFLMGCVSIVLIVESIRDLATNNEDKTFNVASLVAVGVAFAVKLALFLYCTAYRRFSSQIEVLAIDHRNDLGINGLGILTSALGSKVVWWLDPVGAMVISVIIVTVWSFTAAENFSQLAGKGAPPDFLQLITYNVMLFHEQIEKIDSVKAYHSGPQYNVEVDIVMNPDTPLREAHDVAQSLQDKLEGLPDVDRCFIHIDYETDHAPEHRKKV</sequence>